<dbReference type="GO" id="GO:0000270">
    <property type="term" value="P:peptidoglycan metabolic process"/>
    <property type="evidence" value="ECO:0007669"/>
    <property type="project" value="InterPro"/>
</dbReference>
<dbReference type="Proteomes" id="UP000886043">
    <property type="component" value="Unassembled WGS sequence"/>
</dbReference>
<organism evidence="3">
    <name type="scientific">Thermosulfurimonas dismutans</name>
    <dbReference type="NCBI Taxonomy" id="999894"/>
    <lineage>
        <taxon>Bacteria</taxon>
        <taxon>Pseudomonadati</taxon>
        <taxon>Thermodesulfobacteriota</taxon>
        <taxon>Thermodesulfobacteria</taxon>
        <taxon>Thermodesulfobacteriales</taxon>
        <taxon>Thermodesulfobacteriaceae</taxon>
        <taxon>Thermosulfurimonas</taxon>
    </lineage>
</organism>
<evidence type="ECO:0000256" key="1">
    <source>
        <dbReference type="ARBA" id="ARBA00007734"/>
    </source>
</evidence>
<dbReference type="AlphaFoldDB" id="A0A7C3H047"/>
<accession>A0A7C3H047</accession>
<evidence type="ECO:0000259" key="2">
    <source>
        <dbReference type="Pfam" id="PF01464"/>
    </source>
</evidence>
<proteinExistence type="inferred from homology"/>
<dbReference type="InterPro" id="IPR023346">
    <property type="entry name" value="Lysozyme-like_dom_sf"/>
</dbReference>
<comment type="similarity">
    <text evidence="1">Belongs to the transglycosylase Slt family.</text>
</comment>
<dbReference type="Gene3D" id="1.10.530.10">
    <property type="match status" value="1"/>
</dbReference>
<protein>
    <submittedName>
        <fullName evidence="3">Lytic transglycosylase domain-containing protein</fullName>
    </submittedName>
</protein>
<dbReference type="InterPro" id="IPR008258">
    <property type="entry name" value="Transglycosylase_SLT_dom_1"/>
</dbReference>
<sequence length="147" mass="16999">MGPGWKLYLRTPRKKNPGDLDRLFEEAAREVGLDPALLKAVARVESGFNPRAVSFRGALGVMQLLPETARLTGVRDPFDPRQNIFGAARFLKRLLDRFGDLRLALAAYHAGPERVERYHGIPPFPETRRYIRMVLRYYRYYRLGLRP</sequence>
<dbReference type="InterPro" id="IPR000189">
    <property type="entry name" value="Transglyc_AS"/>
</dbReference>
<dbReference type="EMBL" id="DRMH01000016">
    <property type="protein sequence ID" value="HFC97146.1"/>
    <property type="molecule type" value="Genomic_DNA"/>
</dbReference>
<dbReference type="Pfam" id="PF01464">
    <property type="entry name" value="SLT"/>
    <property type="match status" value="1"/>
</dbReference>
<dbReference type="GO" id="GO:0016020">
    <property type="term" value="C:membrane"/>
    <property type="evidence" value="ECO:0007669"/>
    <property type="project" value="InterPro"/>
</dbReference>
<dbReference type="CDD" id="cd00254">
    <property type="entry name" value="LT-like"/>
    <property type="match status" value="1"/>
</dbReference>
<dbReference type="SUPFAM" id="SSF53955">
    <property type="entry name" value="Lysozyme-like"/>
    <property type="match status" value="1"/>
</dbReference>
<evidence type="ECO:0000313" key="3">
    <source>
        <dbReference type="EMBL" id="HFC97146.1"/>
    </source>
</evidence>
<dbReference type="PROSITE" id="PS00922">
    <property type="entry name" value="TRANSGLYCOSYLASE"/>
    <property type="match status" value="1"/>
</dbReference>
<comment type="caution">
    <text evidence="3">The sequence shown here is derived from an EMBL/GenBank/DDBJ whole genome shotgun (WGS) entry which is preliminary data.</text>
</comment>
<reference evidence="3" key="1">
    <citation type="journal article" date="2020" name="mSystems">
        <title>Genome- and Community-Level Interaction Insights into Carbon Utilization and Element Cycling Functions of Hydrothermarchaeota in Hydrothermal Sediment.</title>
        <authorList>
            <person name="Zhou Z."/>
            <person name="Liu Y."/>
            <person name="Xu W."/>
            <person name="Pan J."/>
            <person name="Luo Z.H."/>
            <person name="Li M."/>
        </authorList>
    </citation>
    <scope>NUCLEOTIDE SEQUENCE [LARGE SCALE GENOMIC DNA]</scope>
    <source>
        <strain evidence="3">HyVt-483</strain>
    </source>
</reference>
<feature type="domain" description="Transglycosylase SLT" evidence="2">
    <location>
        <begin position="23"/>
        <end position="122"/>
    </location>
</feature>
<dbReference type="PANTHER" id="PTHR37423">
    <property type="entry name" value="SOLUBLE LYTIC MUREIN TRANSGLYCOSYLASE-RELATED"/>
    <property type="match status" value="1"/>
</dbReference>
<name>A0A7C3H047_9BACT</name>
<dbReference type="GO" id="GO:0008933">
    <property type="term" value="F:peptidoglycan lytic transglycosylase activity"/>
    <property type="evidence" value="ECO:0007669"/>
    <property type="project" value="InterPro"/>
</dbReference>
<dbReference type="PANTHER" id="PTHR37423:SF2">
    <property type="entry name" value="MEMBRANE-BOUND LYTIC MUREIN TRANSGLYCOSYLASE C"/>
    <property type="match status" value="1"/>
</dbReference>
<gene>
    <name evidence="3" type="ORF">ENJ40_01640</name>
</gene>